<evidence type="ECO:0000313" key="11">
    <source>
        <dbReference type="Proteomes" id="UP000034846"/>
    </source>
</evidence>
<evidence type="ECO:0000259" key="9">
    <source>
        <dbReference type="Pfam" id="PF00266"/>
    </source>
</evidence>
<dbReference type="GO" id="GO:0051536">
    <property type="term" value="F:iron-sulfur cluster binding"/>
    <property type="evidence" value="ECO:0007669"/>
    <property type="project" value="UniProtKB-KW"/>
</dbReference>
<dbReference type="Gene3D" id="1.10.260.50">
    <property type="match status" value="1"/>
</dbReference>
<dbReference type="InterPro" id="IPR016454">
    <property type="entry name" value="Cysteine_dSase"/>
</dbReference>
<dbReference type="SUPFAM" id="SSF53383">
    <property type="entry name" value="PLP-dependent transferases"/>
    <property type="match status" value="1"/>
</dbReference>
<dbReference type="AlphaFoldDB" id="A0A0G1XDZ4"/>
<dbReference type="PANTHER" id="PTHR11601">
    <property type="entry name" value="CYSTEINE DESULFURYLASE FAMILY MEMBER"/>
    <property type="match status" value="1"/>
</dbReference>
<comment type="caution">
    <text evidence="10">The sequence shown here is derived from an EMBL/GenBank/DDBJ whole genome shotgun (WGS) entry which is preliminary data.</text>
</comment>
<dbReference type="Gene3D" id="3.40.640.10">
    <property type="entry name" value="Type I PLP-dependent aspartate aminotransferase-like (Major domain)"/>
    <property type="match status" value="1"/>
</dbReference>
<sequence>MSSVPRIAKPVDFRLEWCAMQEQKVYADYAAATPLDRRVLKAMLPFLKENFGNPSSIHSLGVLARRAVEQARGEVSKVLHAHQDEIVFTSGATESINLAIRGVLGSGTGHVVTLASEHQAVLSSVGENVTFVPVGPDGAVYVDDVLAAIRPDTVLVTIMMANNEIGVIQPIADIGREIVRRRKEQGSLFPLFHTDATQAANYLELDVERLHVDLLSLSGSKIYGPKGSGVLYMRRGVKIEPLVVGGKQELRMRAGTEHVAGIVGFAAALTLASMLREREEKRLRTLRDVCAKKLMSAIPGATLNSVLLHSLPNILNFSIPGIEGEELVLRLDAQGFYISTASACKGGNEPSHVLAALGKTKEEVMGSVRLSFGRQTRRRDIARIVEFLPKLVAQMRG</sequence>
<dbReference type="Gene3D" id="3.90.1150.10">
    <property type="entry name" value="Aspartate Aminotransferase, domain 1"/>
    <property type="match status" value="1"/>
</dbReference>
<dbReference type="GO" id="GO:0031071">
    <property type="term" value="F:cysteine desulfurase activity"/>
    <property type="evidence" value="ECO:0007669"/>
    <property type="project" value="UniProtKB-EC"/>
</dbReference>
<dbReference type="PATRIC" id="fig|1618989.3.peg.613"/>
<evidence type="ECO:0000256" key="2">
    <source>
        <dbReference type="ARBA" id="ARBA00006490"/>
    </source>
</evidence>
<organism evidence="10 11">
    <name type="scientific">Candidatus Uhrbacteria bacterium GW2011_GWD2_52_7</name>
    <dbReference type="NCBI Taxonomy" id="1618989"/>
    <lineage>
        <taxon>Bacteria</taxon>
        <taxon>Candidatus Uhriibacteriota</taxon>
    </lineage>
</organism>
<dbReference type="PANTHER" id="PTHR11601:SF34">
    <property type="entry name" value="CYSTEINE DESULFURASE"/>
    <property type="match status" value="1"/>
</dbReference>
<comment type="catalytic activity">
    <reaction evidence="8">
        <text>(sulfur carrier)-H + L-cysteine = (sulfur carrier)-SH + L-alanine</text>
        <dbReference type="Rhea" id="RHEA:43892"/>
        <dbReference type="Rhea" id="RHEA-COMP:14737"/>
        <dbReference type="Rhea" id="RHEA-COMP:14739"/>
        <dbReference type="ChEBI" id="CHEBI:29917"/>
        <dbReference type="ChEBI" id="CHEBI:35235"/>
        <dbReference type="ChEBI" id="CHEBI:57972"/>
        <dbReference type="ChEBI" id="CHEBI:64428"/>
        <dbReference type="EC" id="2.8.1.7"/>
    </reaction>
</comment>
<comment type="similarity">
    <text evidence="2">Belongs to the class-V pyridoxal-phosphate-dependent aminotransferase family. NifS/IscS subfamily.</text>
</comment>
<accession>A0A0G1XDZ4</accession>
<evidence type="ECO:0000256" key="3">
    <source>
        <dbReference type="ARBA" id="ARBA00022679"/>
    </source>
</evidence>
<dbReference type="InterPro" id="IPR000192">
    <property type="entry name" value="Aminotrans_V_dom"/>
</dbReference>
<keyword evidence="6" id="KW-0408">Iron</keyword>
<keyword evidence="7" id="KW-0411">Iron-sulfur</keyword>
<keyword evidence="5" id="KW-0663">Pyridoxal phosphate</keyword>
<dbReference type="Pfam" id="PF00266">
    <property type="entry name" value="Aminotran_5"/>
    <property type="match status" value="1"/>
</dbReference>
<dbReference type="InterPro" id="IPR015422">
    <property type="entry name" value="PyrdxlP-dep_Trfase_small"/>
</dbReference>
<dbReference type="EMBL" id="LCRD01000042">
    <property type="protein sequence ID" value="KKW29508.1"/>
    <property type="molecule type" value="Genomic_DNA"/>
</dbReference>
<evidence type="ECO:0000256" key="4">
    <source>
        <dbReference type="ARBA" id="ARBA00022723"/>
    </source>
</evidence>
<evidence type="ECO:0000256" key="1">
    <source>
        <dbReference type="ARBA" id="ARBA00001933"/>
    </source>
</evidence>
<dbReference type="Proteomes" id="UP000034846">
    <property type="component" value="Unassembled WGS sequence"/>
</dbReference>
<dbReference type="GO" id="GO:0046872">
    <property type="term" value="F:metal ion binding"/>
    <property type="evidence" value="ECO:0007669"/>
    <property type="project" value="UniProtKB-KW"/>
</dbReference>
<dbReference type="InterPro" id="IPR015421">
    <property type="entry name" value="PyrdxlP-dep_Trfase_major"/>
</dbReference>
<evidence type="ECO:0000256" key="7">
    <source>
        <dbReference type="ARBA" id="ARBA00023014"/>
    </source>
</evidence>
<dbReference type="PIRSF" id="PIRSF005572">
    <property type="entry name" value="NifS"/>
    <property type="match status" value="1"/>
</dbReference>
<evidence type="ECO:0000313" key="10">
    <source>
        <dbReference type="EMBL" id="KKW29508.1"/>
    </source>
</evidence>
<gene>
    <name evidence="10" type="ORF">UY72_C0042G0006</name>
</gene>
<comment type="cofactor">
    <cofactor evidence="1">
        <name>pyridoxal 5'-phosphate</name>
        <dbReference type="ChEBI" id="CHEBI:597326"/>
    </cofactor>
</comment>
<protein>
    <submittedName>
        <fullName evidence="10">Cysteine desulfurase NifS</fullName>
    </submittedName>
</protein>
<dbReference type="InterPro" id="IPR015424">
    <property type="entry name" value="PyrdxlP-dep_Trfase"/>
</dbReference>
<keyword evidence="3" id="KW-0808">Transferase</keyword>
<evidence type="ECO:0000256" key="6">
    <source>
        <dbReference type="ARBA" id="ARBA00023004"/>
    </source>
</evidence>
<evidence type="ECO:0000256" key="5">
    <source>
        <dbReference type="ARBA" id="ARBA00022898"/>
    </source>
</evidence>
<proteinExistence type="inferred from homology"/>
<feature type="domain" description="Aminotransferase class V" evidence="9">
    <location>
        <begin position="25"/>
        <end position="383"/>
    </location>
</feature>
<evidence type="ECO:0000256" key="8">
    <source>
        <dbReference type="ARBA" id="ARBA00050776"/>
    </source>
</evidence>
<keyword evidence="4" id="KW-0479">Metal-binding</keyword>
<name>A0A0G1XDZ4_9BACT</name>
<reference evidence="10 11" key="1">
    <citation type="journal article" date="2015" name="Nature">
        <title>rRNA introns, odd ribosomes, and small enigmatic genomes across a large radiation of phyla.</title>
        <authorList>
            <person name="Brown C.T."/>
            <person name="Hug L.A."/>
            <person name="Thomas B.C."/>
            <person name="Sharon I."/>
            <person name="Castelle C.J."/>
            <person name="Singh A."/>
            <person name="Wilkins M.J."/>
            <person name="Williams K.H."/>
            <person name="Banfield J.F."/>
        </authorList>
    </citation>
    <scope>NUCLEOTIDE SEQUENCE [LARGE SCALE GENOMIC DNA]</scope>
</reference>